<dbReference type="RefSeq" id="WP_105941481.1">
    <property type="nucleotide sequence ID" value="NZ_CP027433.1"/>
</dbReference>
<evidence type="ECO:0000313" key="5">
    <source>
        <dbReference type="Proteomes" id="UP000239814"/>
    </source>
</evidence>
<evidence type="ECO:0000259" key="3">
    <source>
        <dbReference type="Pfam" id="PF17775"/>
    </source>
</evidence>
<dbReference type="HAMAP" id="MF_00612">
    <property type="entry name" value="UPF0225"/>
    <property type="match status" value="1"/>
</dbReference>
<dbReference type="Pfam" id="PF02810">
    <property type="entry name" value="SEC-C"/>
    <property type="match status" value="1"/>
</dbReference>
<dbReference type="InterPro" id="IPR004027">
    <property type="entry name" value="SEC_C_motif"/>
</dbReference>
<dbReference type="AlphaFoldDB" id="A0A2S0KDI6"/>
<dbReference type="Proteomes" id="UP000239814">
    <property type="component" value="Chromosome"/>
</dbReference>
<feature type="domain" description="YchJ-like middle NTF2-like" evidence="3">
    <location>
        <begin position="33"/>
        <end position="127"/>
    </location>
</feature>
<keyword evidence="5" id="KW-1185">Reference proteome</keyword>
<accession>A0A2S0KDI6</accession>
<evidence type="ECO:0000256" key="2">
    <source>
        <dbReference type="HAMAP-Rule" id="MF_00612"/>
    </source>
</evidence>
<sequence length="130" mass="14091">MNLDERCPCHSGDPFGACCGRYLAGAGGAPAPTAQALMRSRYTAFALGDVAHLLDTWHPSTRPGSLDLEPDRRWLHLSVESCSGGGPFDSDGTVCFTAVYRAPGGRGELHERSRFVRENGRWYYVDGDVG</sequence>
<gene>
    <name evidence="4" type="ORF">C6V83_05110</name>
</gene>
<protein>
    <recommendedName>
        <fullName evidence="2">UPF0225 protein C6V83_05110</fullName>
    </recommendedName>
</protein>
<dbReference type="InterPro" id="IPR032710">
    <property type="entry name" value="NTF2-like_dom_sf"/>
</dbReference>
<dbReference type="Gene3D" id="3.10.450.50">
    <property type="match status" value="1"/>
</dbReference>
<reference evidence="4 5" key="1">
    <citation type="submission" date="2018-03" db="EMBL/GenBank/DDBJ databases">
        <title>Characteristics and genome of n-alkane degrading marine bacteria Gordonia iterans isolated from crude oil contaminated in Tae-an, South Korea.</title>
        <authorList>
            <person name="Lee S.-S."/>
            <person name="Kim H."/>
        </authorList>
    </citation>
    <scope>NUCLEOTIDE SEQUENCE [LARGE SCALE GENOMIC DNA]</scope>
    <source>
        <strain evidence="4 5">Co17</strain>
    </source>
</reference>
<dbReference type="OrthoDB" id="21421at2"/>
<name>A0A2S0KDI6_9ACTN</name>
<comment type="similarity">
    <text evidence="1 2">Belongs to the UPF0225 family.</text>
</comment>
<proteinExistence type="inferred from homology"/>
<organism evidence="4 5">
    <name type="scientific">Gordonia iterans</name>
    <dbReference type="NCBI Taxonomy" id="1004901"/>
    <lineage>
        <taxon>Bacteria</taxon>
        <taxon>Bacillati</taxon>
        <taxon>Actinomycetota</taxon>
        <taxon>Actinomycetes</taxon>
        <taxon>Mycobacteriales</taxon>
        <taxon>Gordoniaceae</taxon>
        <taxon>Gordonia</taxon>
    </lineage>
</organism>
<dbReference type="InterPro" id="IPR023006">
    <property type="entry name" value="YchJ-like"/>
</dbReference>
<dbReference type="SUPFAM" id="SSF54427">
    <property type="entry name" value="NTF2-like"/>
    <property type="match status" value="1"/>
</dbReference>
<evidence type="ECO:0000256" key="1">
    <source>
        <dbReference type="ARBA" id="ARBA00010839"/>
    </source>
</evidence>
<dbReference type="KEGG" id="git:C6V83_05110"/>
<dbReference type="EMBL" id="CP027433">
    <property type="protein sequence ID" value="AVL99746.1"/>
    <property type="molecule type" value="Genomic_DNA"/>
</dbReference>
<dbReference type="InterPro" id="IPR048469">
    <property type="entry name" value="YchJ-like_M"/>
</dbReference>
<evidence type="ECO:0000313" key="4">
    <source>
        <dbReference type="EMBL" id="AVL99746.1"/>
    </source>
</evidence>
<dbReference type="Pfam" id="PF17775">
    <property type="entry name" value="YchJ_M-like"/>
    <property type="match status" value="1"/>
</dbReference>